<comment type="caution">
    <text evidence="2">The sequence shown here is derived from an EMBL/GenBank/DDBJ whole genome shotgun (WGS) entry which is preliminary data.</text>
</comment>
<organism evidence="2 3">
    <name type="scientific">Gossypium arboreum</name>
    <name type="common">Tree cotton</name>
    <name type="synonym">Gossypium nanking</name>
    <dbReference type="NCBI Taxonomy" id="29729"/>
    <lineage>
        <taxon>Eukaryota</taxon>
        <taxon>Viridiplantae</taxon>
        <taxon>Streptophyta</taxon>
        <taxon>Embryophyta</taxon>
        <taxon>Tracheophyta</taxon>
        <taxon>Spermatophyta</taxon>
        <taxon>Magnoliopsida</taxon>
        <taxon>eudicotyledons</taxon>
        <taxon>Gunneridae</taxon>
        <taxon>Pentapetalae</taxon>
        <taxon>rosids</taxon>
        <taxon>malvids</taxon>
        <taxon>Malvales</taxon>
        <taxon>Malvaceae</taxon>
        <taxon>Malvoideae</taxon>
        <taxon>Gossypium</taxon>
    </lineage>
</organism>
<accession>A0ABR0PXM1</accession>
<evidence type="ECO:0000313" key="2">
    <source>
        <dbReference type="EMBL" id="KAK5831789.1"/>
    </source>
</evidence>
<dbReference type="InterPro" id="IPR019557">
    <property type="entry name" value="AminoTfrase-like_pln_mobile"/>
</dbReference>
<gene>
    <name evidence="2" type="ORF">PVK06_015588</name>
</gene>
<sequence>MIETYAGEKFLWMPYSALNIATIIPQWVHAEAHMWCINTPALNFSTVEWYNGDRVKRQFGCRQFMPVEPKQFNEVHVVHESMACLFIWWTTYDSTGSWLQTWKSTYGGARGSTYGGAQLGGLTFEHIGPMG</sequence>
<proteinExistence type="predicted"/>
<keyword evidence="3" id="KW-1185">Reference proteome</keyword>
<reference evidence="2 3" key="1">
    <citation type="submission" date="2023-03" db="EMBL/GenBank/DDBJ databases">
        <title>WGS of Gossypium arboreum.</title>
        <authorList>
            <person name="Yu D."/>
        </authorList>
    </citation>
    <scope>NUCLEOTIDE SEQUENCE [LARGE SCALE GENOMIC DNA]</scope>
    <source>
        <tissue evidence="2">Leaf</tissue>
    </source>
</reference>
<feature type="domain" description="Aminotransferase-like plant mobile" evidence="1">
    <location>
        <begin position="3"/>
        <end position="71"/>
    </location>
</feature>
<evidence type="ECO:0000259" key="1">
    <source>
        <dbReference type="Pfam" id="PF10536"/>
    </source>
</evidence>
<evidence type="ECO:0000313" key="3">
    <source>
        <dbReference type="Proteomes" id="UP001358586"/>
    </source>
</evidence>
<protein>
    <recommendedName>
        <fullName evidence="1">Aminotransferase-like plant mobile domain-containing protein</fullName>
    </recommendedName>
</protein>
<dbReference type="Pfam" id="PF10536">
    <property type="entry name" value="PMD"/>
    <property type="match status" value="1"/>
</dbReference>
<name>A0ABR0PXM1_GOSAR</name>
<dbReference type="EMBL" id="JARKNE010000005">
    <property type="protein sequence ID" value="KAK5831789.1"/>
    <property type="molecule type" value="Genomic_DNA"/>
</dbReference>
<dbReference type="Proteomes" id="UP001358586">
    <property type="component" value="Chromosome 5"/>
</dbReference>